<name>A0A392S8N8_9FABA</name>
<comment type="caution">
    <text evidence="2">The sequence shown here is derived from an EMBL/GenBank/DDBJ whole genome shotgun (WGS) entry which is preliminary data.</text>
</comment>
<reference evidence="2 3" key="1">
    <citation type="journal article" date="2018" name="Front. Plant Sci.">
        <title>Red Clover (Trifolium pratense) and Zigzag Clover (T. medium) - A Picture of Genomic Similarities and Differences.</title>
        <authorList>
            <person name="Dluhosova J."/>
            <person name="Istvanek J."/>
            <person name="Nedelnik J."/>
            <person name="Repkova J."/>
        </authorList>
    </citation>
    <scope>NUCLEOTIDE SEQUENCE [LARGE SCALE GENOMIC DNA]</scope>
    <source>
        <strain evidence="3">cv. 10/8</strain>
        <tissue evidence="2">Leaf</tissue>
    </source>
</reference>
<dbReference type="EMBL" id="LXQA010342426">
    <property type="protein sequence ID" value="MCI45313.1"/>
    <property type="molecule type" value="Genomic_DNA"/>
</dbReference>
<evidence type="ECO:0000313" key="2">
    <source>
        <dbReference type="EMBL" id="MCI45313.1"/>
    </source>
</evidence>
<evidence type="ECO:0000256" key="1">
    <source>
        <dbReference type="SAM" id="MobiDB-lite"/>
    </source>
</evidence>
<sequence>MYPDEKHIVPRSARGQVRRRRNPAVVAIAGADVPHTPNPIYHGYVSDALSTS</sequence>
<organism evidence="2 3">
    <name type="scientific">Trifolium medium</name>
    <dbReference type="NCBI Taxonomy" id="97028"/>
    <lineage>
        <taxon>Eukaryota</taxon>
        <taxon>Viridiplantae</taxon>
        <taxon>Streptophyta</taxon>
        <taxon>Embryophyta</taxon>
        <taxon>Tracheophyta</taxon>
        <taxon>Spermatophyta</taxon>
        <taxon>Magnoliopsida</taxon>
        <taxon>eudicotyledons</taxon>
        <taxon>Gunneridae</taxon>
        <taxon>Pentapetalae</taxon>
        <taxon>rosids</taxon>
        <taxon>fabids</taxon>
        <taxon>Fabales</taxon>
        <taxon>Fabaceae</taxon>
        <taxon>Papilionoideae</taxon>
        <taxon>50 kb inversion clade</taxon>
        <taxon>NPAAA clade</taxon>
        <taxon>Hologalegina</taxon>
        <taxon>IRL clade</taxon>
        <taxon>Trifolieae</taxon>
        <taxon>Trifolium</taxon>
    </lineage>
</organism>
<dbReference type="AlphaFoldDB" id="A0A392S8N8"/>
<proteinExistence type="predicted"/>
<dbReference type="Proteomes" id="UP000265520">
    <property type="component" value="Unassembled WGS sequence"/>
</dbReference>
<accession>A0A392S8N8</accession>
<keyword evidence="3" id="KW-1185">Reference proteome</keyword>
<feature type="non-terminal residue" evidence="2">
    <location>
        <position position="52"/>
    </location>
</feature>
<feature type="region of interest" description="Disordered" evidence="1">
    <location>
        <begin position="1"/>
        <end position="20"/>
    </location>
</feature>
<protein>
    <submittedName>
        <fullName evidence="2">Uncharacterized protein</fullName>
    </submittedName>
</protein>
<evidence type="ECO:0000313" key="3">
    <source>
        <dbReference type="Proteomes" id="UP000265520"/>
    </source>
</evidence>